<proteinExistence type="predicted"/>
<dbReference type="NCBIfam" id="TIGR00254">
    <property type="entry name" value="GGDEF"/>
    <property type="match status" value="1"/>
</dbReference>
<evidence type="ECO:0000313" key="4">
    <source>
        <dbReference type="Proteomes" id="UP001058271"/>
    </source>
</evidence>
<keyword evidence="1" id="KW-1133">Transmembrane helix</keyword>
<dbReference type="RefSeq" id="WP_260727990.1">
    <property type="nucleotide sequence ID" value="NZ_BAAABS010000023.1"/>
</dbReference>
<organism evidence="3 4">
    <name type="scientific">Dactylosporangium roseum</name>
    <dbReference type="NCBI Taxonomy" id="47989"/>
    <lineage>
        <taxon>Bacteria</taxon>
        <taxon>Bacillati</taxon>
        <taxon>Actinomycetota</taxon>
        <taxon>Actinomycetes</taxon>
        <taxon>Micromonosporales</taxon>
        <taxon>Micromonosporaceae</taxon>
        <taxon>Dactylosporangium</taxon>
    </lineage>
</organism>
<name>A0ABY5ZAV7_9ACTN</name>
<feature type="transmembrane region" description="Helical" evidence="1">
    <location>
        <begin position="160"/>
        <end position="178"/>
    </location>
</feature>
<sequence length="361" mass="38726">MSVDIDEALLRMRRNLEWTGIICRSGSVLWIISAYVLLPAPAAGLLSGTAWLTAAVLALPELAINGFAGYALRNVAHRRYPWTSAALVASDTTTIIATVVVTARNPGVDLWPLFIIPIIVAAYRHRLAGALLAFAATAGACLMLYFQGPLLAGRATSDDLVTIAPALLLVVALMTGLLSRAHHTHLRQLATARTTLRQQALYDPLTGLGNRNLLHEHSRTTLSPGSLVSVLVLDLDGFKAVNDTLGHAAGDELLRVVAGRLRTQARDGDLVARLGGDEFTVMLHDTDTRTAREIAERLRLAVMAPILLGGEQVSIDASIGVATAVDDSLDNLLRTADADMYRVKSAHHILRASREPLREAA</sequence>
<feature type="domain" description="GGDEF" evidence="2">
    <location>
        <begin position="226"/>
        <end position="354"/>
    </location>
</feature>
<feature type="transmembrane region" description="Helical" evidence="1">
    <location>
        <begin position="50"/>
        <end position="72"/>
    </location>
</feature>
<keyword evidence="1" id="KW-0812">Transmembrane</keyword>
<dbReference type="PANTHER" id="PTHR46663">
    <property type="entry name" value="DIGUANYLATE CYCLASE DGCT-RELATED"/>
    <property type="match status" value="1"/>
</dbReference>
<evidence type="ECO:0000313" key="3">
    <source>
        <dbReference type="EMBL" id="UWZ38617.1"/>
    </source>
</evidence>
<evidence type="ECO:0000259" key="2">
    <source>
        <dbReference type="PROSITE" id="PS50887"/>
    </source>
</evidence>
<feature type="transmembrane region" description="Helical" evidence="1">
    <location>
        <begin position="21"/>
        <end position="38"/>
    </location>
</feature>
<dbReference type="InterPro" id="IPR052163">
    <property type="entry name" value="DGC-Regulatory_Protein"/>
</dbReference>
<accession>A0ABY5ZAV7</accession>
<dbReference type="SMART" id="SM00267">
    <property type="entry name" value="GGDEF"/>
    <property type="match status" value="1"/>
</dbReference>
<dbReference type="SUPFAM" id="SSF55073">
    <property type="entry name" value="Nucleotide cyclase"/>
    <property type="match status" value="1"/>
</dbReference>
<gene>
    <name evidence="3" type="ORF">Drose_10480</name>
</gene>
<dbReference type="Proteomes" id="UP001058271">
    <property type="component" value="Chromosome"/>
</dbReference>
<dbReference type="Pfam" id="PF00990">
    <property type="entry name" value="GGDEF"/>
    <property type="match status" value="1"/>
</dbReference>
<dbReference type="PROSITE" id="PS50887">
    <property type="entry name" value="GGDEF"/>
    <property type="match status" value="1"/>
</dbReference>
<dbReference type="InterPro" id="IPR000160">
    <property type="entry name" value="GGDEF_dom"/>
</dbReference>
<dbReference type="InterPro" id="IPR043128">
    <property type="entry name" value="Rev_trsase/Diguanyl_cyclase"/>
</dbReference>
<reference evidence="3" key="1">
    <citation type="submission" date="2021-04" db="EMBL/GenBank/DDBJ databases">
        <title>Biosynthetic gene clusters of Dactylosporangioum roseum.</title>
        <authorList>
            <person name="Hartkoorn R.C."/>
            <person name="Beaudoing E."/>
            <person name="Hot D."/>
            <person name="Moureu S."/>
        </authorList>
    </citation>
    <scope>NUCLEOTIDE SEQUENCE</scope>
    <source>
        <strain evidence="3">NRRL B-16295</strain>
    </source>
</reference>
<dbReference type="Gene3D" id="3.30.70.270">
    <property type="match status" value="1"/>
</dbReference>
<dbReference type="CDD" id="cd01949">
    <property type="entry name" value="GGDEF"/>
    <property type="match status" value="1"/>
</dbReference>
<protein>
    <submittedName>
        <fullName evidence="3">GGDEF domain-containing protein</fullName>
    </submittedName>
</protein>
<dbReference type="PANTHER" id="PTHR46663:SF4">
    <property type="entry name" value="DIGUANYLATE CYCLASE DGCT-RELATED"/>
    <property type="match status" value="1"/>
</dbReference>
<feature type="transmembrane region" description="Helical" evidence="1">
    <location>
        <begin position="130"/>
        <end position="148"/>
    </location>
</feature>
<keyword evidence="4" id="KW-1185">Reference proteome</keyword>
<dbReference type="EMBL" id="CP073721">
    <property type="protein sequence ID" value="UWZ38617.1"/>
    <property type="molecule type" value="Genomic_DNA"/>
</dbReference>
<evidence type="ECO:0000256" key="1">
    <source>
        <dbReference type="SAM" id="Phobius"/>
    </source>
</evidence>
<dbReference type="InterPro" id="IPR029787">
    <property type="entry name" value="Nucleotide_cyclase"/>
</dbReference>
<keyword evidence="1" id="KW-0472">Membrane</keyword>